<feature type="region of interest" description="Disordered" evidence="1">
    <location>
        <begin position="1022"/>
        <end position="1076"/>
    </location>
</feature>
<feature type="compositionally biased region" description="Polar residues" evidence="1">
    <location>
        <begin position="674"/>
        <end position="684"/>
    </location>
</feature>
<feature type="compositionally biased region" description="Basic and acidic residues" evidence="1">
    <location>
        <begin position="216"/>
        <end position="251"/>
    </location>
</feature>
<sequence>MASESSVTDQSISELTGVKELGDDTKEEEKHEPEDVSVADEFNKEEEHKQVSSSSESALDANEGKPNDVVEIFTSKEPVNSVFKQEDLKPAEVAPTSENEIDPVSSNDKAEIELVESEDSKDDVHELMHTKVPIVIFPDASEVPEEIDVDRSTLTCINVPVKNLEAESGSPEEHKSEESAETKPNLELIKSISAVDSEAPEENNADSITPTAIEVPLKDPESSSVSHEEKKLEEHGETKQHVELSRSEDCKEEVHELVPTEVSINSEVSEKIDVDSSARPIVEVLVKDFEVVSSSPEEQKAEVGAESEFMELIKSGYSKEEGQELVSEEVPTGISEAAKKNNVHLSVPTSAEVPLKHLEVESGSPEEQELEVGVETKVDIELIESGESKDEGQDLVSGEVPTNTSEAQKENDVDSSIPTSTVVPVKDLEVESGSPEEQKPEEGAETKVNIKLIESGDSKVEGQESVSAEVPASTSEEREDNNTDLSIPTVIEVPVKDLEVESGYPEEQKIEESTETKVNTDFIESGESKDEGQASCKVPTGSSQASEINDVDLSIPTSTEVPVKDLEVESGSPEEQKPKEGAETKVNIKLIEPGDSKVEGQESVSAEVSASTSEESENNNTDLSTPTSIEVPVKDIEVESGSPEEQKIEESAETKVNTDFIESGESKDEGQASGEVSTGSSQAPEINDVHLSIPTSTEVPVKDLGVESGSPEEQKPEEGAETKVNIKLIESGDSKVEGQESVSAEVPASPSEECQENNADLSTPTVIEVPLKDLEIKSGFPEEQKLEEIAKTNVEIESLKLGDSKDEGQESVDLTSPTSTKVPVNDLEVEFGSAEEQNPKESVETKEPSSDVTTIDGGGEVAEPSSYEDRSSGAGEVVDKEDEGLKEEVIYTRIEEDQTPDEDKVSEAVVVKKDDEFVEYGIEGSTVLDVVPPVTEVFPDELLEESKEETSEVDNADSAPKVSEVSLAGGNVLEDANVEAIEKKNLAETSIDSTAGGVSTGQAKIPENVEVEPLELKFENLVVSPETSEVSSVGERVSAVDEKSETSKGEERKDETSEVDNTDTERNVSEVSSAVGNVLEKNVNVEAIERDLYETSIDCTTGSFSTEQAKIRKDVEVEPLELKFEELNVSPEASEVPSFGERFSTRDENSESSKGGEMKDETSEADNTDSAPKMSEVSSAVGNVLEKDVNVKAIERDLAETGIDSTVDRVSTEQAKNSENVEVKPLALKFEEFNPKASQVPSVGERVSACDEKSESSKGEIGVTLVETPSLAHFVEEMENESSKSEKEASVEQFPEAVKEIIASESYNVKKDETPRDVSLEEKNMNVTRDKKSEVKVEGVIENAPEHEELGIKKREDEKPKDEEPILSSDTRDVKLIKERTKRDSNIFTKVKRSIIKAKKAILGKSPGPKTVSSESKDENI</sequence>
<feature type="compositionally biased region" description="Polar residues" evidence="1">
    <location>
        <begin position="987"/>
        <end position="1002"/>
    </location>
</feature>
<feature type="compositionally biased region" description="Basic and acidic residues" evidence="1">
    <location>
        <begin position="20"/>
        <end position="34"/>
    </location>
</feature>
<feature type="compositionally biased region" description="Low complexity" evidence="1">
    <location>
        <begin position="1022"/>
        <end position="1035"/>
    </location>
</feature>
<reference evidence="2 3" key="1">
    <citation type="journal article" date="2022" name="Nat. Plants">
        <title>Genomes of leafy and leafless Platanthera orchids illuminate the evolution of mycoheterotrophy.</title>
        <authorList>
            <person name="Li M.H."/>
            <person name="Liu K.W."/>
            <person name="Li Z."/>
            <person name="Lu H.C."/>
            <person name="Ye Q.L."/>
            <person name="Zhang D."/>
            <person name="Wang J.Y."/>
            <person name="Li Y.F."/>
            <person name="Zhong Z.M."/>
            <person name="Liu X."/>
            <person name="Yu X."/>
            <person name="Liu D.K."/>
            <person name="Tu X.D."/>
            <person name="Liu B."/>
            <person name="Hao Y."/>
            <person name="Liao X.Y."/>
            <person name="Jiang Y.T."/>
            <person name="Sun W.H."/>
            <person name="Chen J."/>
            <person name="Chen Y.Q."/>
            <person name="Ai Y."/>
            <person name="Zhai J.W."/>
            <person name="Wu S.S."/>
            <person name="Zhou Z."/>
            <person name="Hsiao Y.Y."/>
            <person name="Wu W.L."/>
            <person name="Chen Y.Y."/>
            <person name="Lin Y.F."/>
            <person name="Hsu J.L."/>
            <person name="Li C.Y."/>
            <person name="Wang Z.W."/>
            <person name="Zhao X."/>
            <person name="Zhong W.Y."/>
            <person name="Ma X.K."/>
            <person name="Ma L."/>
            <person name="Huang J."/>
            <person name="Chen G.Z."/>
            <person name="Huang M.Z."/>
            <person name="Huang L."/>
            <person name="Peng D.H."/>
            <person name="Luo Y.B."/>
            <person name="Zou S.Q."/>
            <person name="Chen S.P."/>
            <person name="Lan S."/>
            <person name="Tsai W.C."/>
            <person name="Van de Peer Y."/>
            <person name="Liu Z.J."/>
        </authorList>
    </citation>
    <scope>NUCLEOTIDE SEQUENCE [LARGE SCALE GENOMIC DNA]</scope>
    <source>
        <strain evidence="2">Lor288</strain>
    </source>
</reference>
<evidence type="ECO:0000313" key="2">
    <source>
        <dbReference type="EMBL" id="KAK8968384.1"/>
    </source>
</evidence>
<feature type="compositionally biased region" description="Basic and acidic residues" evidence="1">
    <location>
        <begin position="1038"/>
        <end position="1056"/>
    </location>
</feature>
<feature type="compositionally biased region" description="Basic and acidic residues" evidence="1">
    <location>
        <begin position="837"/>
        <end position="849"/>
    </location>
</feature>
<feature type="compositionally biased region" description="Polar residues" evidence="1">
    <location>
        <begin position="1"/>
        <end position="14"/>
    </location>
</feature>
<feature type="compositionally biased region" description="Basic and acidic residues" evidence="1">
    <location>
        <begin position="712"/>
        <end position="721"/>
    </location>
</feature>
<keyword evidence="3" id="KW-1185">Reference proteome</keyword>
<feature type="compositionally biased region" description="Basic and acidic residues" evidence="1">
    <location>
        <begin position="797"/>
        <end position="808"/>
    </location>
</feature>
<feature type="compositionally biased region" description="Basic and acidic residues" evidence="1">
    <location>
        <begin position="41"/>
        <end position="50"/>
    </location>
</feature>
<dbReference type="EMBL" id="JBBWWR010000004">
    <property type="protein sequence ID" value="KAK8968384.1"/>
    <property type="molecule type" value="Genomic_DNA"/>
</dbReference>
<feature type="region of interest" description="Disordered" evidence="1">
    <location>
        <begin position="986"/>
        <end position="1007"/>
    </location>
</feature>
<feature type="compositionally biased region" description="Basic and acidic residues" evidence="1">
    <location>
        <begin position="171"/>
        <end position="181"/>
    </location>
</feature>
<organism evidence="2 3">
    <name type="scientific">Platanthera guangdongensis</name>
    <dbReference type="NCBI Taxonomy" id="2320717"/>
    <lineage>
        <taxon>Eukaryota</taxon>
        <taxon>Viridiplantae</taxon>
        <taxon>Streptophyta</taxon>
        <taxon>Embryophyta</taxon>
        <taxon>Tracheophyta</taxon>
        <taxon>Spermatophyta</taxon>
        <taxon>Magnoliopsida</taxon>
        <taxon>Liliopsida</taxon>
        <taxon>Asparagales</taxon>
        <taxon>Orchidaceae</taxon>
        <taxon>Orchidoideae</taxon>
        <taxon>Orchideae</taxon>
        <taxon>Orchidinae</taxon>
        <taxon>Platanthera</taxon>
    </lineage>
</organism>
<protein>
    <submittedName>
        <fullName evidence="2">Uncharacterized protein</fullName>
    </submittedName>
</protein>
<name>A0ABR2MW22_9ASPA</name>
<feature type="compositionally biased region" description="Basic and acidic residues" evidence="1">
    <location>
        <begin position="379"/>
        <end position="392"/>
    </location>
</feature>
<proteinExistence type="predicted"/>
<evidence type="ECO:0000313" key="3">
    <source>
        <dbReference type="Proteomes" id="UP001412067"/>
    </source>
</evidence>
<feature type="compositionally biased region" description="Low complexity" evidence="1">
    <location>
        <begin position="602"/>
        <end position="621"/>
    </location>
</feature>
<gene>
    <name evidence="2" type="ORF">KSP40_PGU015785</name>
</gene>
<feature type="region of interest" description="Disordered" evidence="1">
    <location>
        <begin position="379"/>
        <end position="765"/>
    </location>
</feature>
<feature type="compositionally biased region" description="Basic and acidic residues" evidence="1">
    <location>
        <begin position="1143"/>
        <end position="1162"/>
    </location>
</feature>
<feature type="compositionally biased region" description="Basic and acidic residues" evidence="1">
    <location>
        <begin position="436"/>
        <end position="445"/>
    </location>
</feature>
<feature type="region of interest" description="Disordered" evidence="1">
    <location>
        <begin position="1237"/>
        <end position="1261"/>
    </location>
</feature>
<feature type="region of interest" description="Disordered" evidence="1">
    <location>
        <begin position="1402"/>
        <end position="1421"/>
    </location>
</feature>
<feature type="compositionally biased region" description="Basic and acidic residues" evidence="1">
    <location>
        <begin position="506"/>
        <end position="515"/>
    </location>
</feature>
<feature type="region of interest" description="Disordered" evidence="1">
    <location>
        <begin position="1340"/>
        <end position="1370"/>
    </location>
</feature>
<evidence type="ECO:0000256" key="1">
    <source>
        <dbReference type="SAM" id="MobiDB-lite"/>
    </source>
</evidence>
<feature type="compositionally biased region" description="Polar residues" evidence="1">
    <location>
        <begin position="812"/>
        <end position="822"/>
    </location>
</feature>
<feature type="compositionally biased region" description="Basic and acidic residues" evidence="1">
    <location>
        <begin position="574"/>
        <end position="583"/>
    </location>
</feature>
<feature type="region of interest" description="Disordered" evidence="1">
    <location>
        <begin position="1"/>
        <end position="109"/>
    </location>
</feature>
<dbReference type="Proteomes" id="UP001412067">
    <property type="component" value="Unassembled WGS sequence"/>
</dbReference>
<feature type="region of interest" description="Disordered" evidence="1">
    <location>
        <begin position="162"/>
        <end position="251"/>
    </location>
</feature>
<accession>A0ABR2MW22</accession>
<feature type="compositionally biased region" description="Basic and acidic residues" evidence="1">
    <location>
        <begin position="644"/>
        <end position="653"/>
    </location>
</feature>
<feature type="region of interest" description="Disordered" evidence="1">
    <location>
        <begin position="1128"/>
        <end position="1181"/>
    </location>
</feature>
<feature type="compositionally biased region" description="Polar residues" evidence="1">
    <location>
        <begin position="756"/>
        <end position="765"/>
    </location>
</feature>
<comment type="caution">
    <text evidence="2">The sequence shown here is derived from an EMBL/GenBank/DDBJ whole genome shotgun (WGS) entry which is preliminary data.</text>
</comment>
<feature type="region of interest" description="Disordered" evidence="1">
    <location>
        <begin position="793"/>
        <end position="884"/>
    </location>
</feature>
<feature type="region of interest" description="Disordered" evidence="1">
    <location>
        <begin position="945"/>
        <end position="967"/>
    </location>
</feature>
<feature type="compositionally biased region" description="Basic and acidic residues" evidence="1">
    <location>
        <begin position="1248"/>
        <end position="1258"/>
    </location>
</feature>